<evidence type="ECO:0008006" key="3">
    <source>
        <dbReference type="Google" id="ProtNLM"/>
    </source>
</evidence>
<comment type="caution">
    <text evidence="1">The sequence shown here is derived from an EMBL/GenBank/DDBJ whole genome shotgun (WGS) entry which is preliminary data.</text>
</comment>
<accession>A0ABR4FKX3</accession>
<protein>
    <recommendedName>
        <fullName evidence="3">Cobalamin-independent methionine synthase MetE C-terminal/archaeal domain-containing protein</fullName>
    </recommendedName>
</protein>
<keyword evidence="2" id="KW-1185">Reference proteome</keyword>
<evidence type="ECO:0000313" key="2">
    <source>
        <dbReference type="Proteomes" id="UP001610563"/>
    </source>
</evidence>
<dbReference type="EMBL" id="JBFTWV010000206">
    <property type="protein sequence ID" value="KAL2783875.1"/>
    <property type="molecule type" value="Genomic_DNA"/>
</dbReference>
<name>A0ABR4FKX3_9EURO</name>
<organism evidence="1 2">
    <name type="scientific">Aspergillus keveii</name>
    <dbReference type="NCBI Taxonomy" id="714993"/>
    <lineage>
        <taxon>Eukaryota</taxon>
        <taxon>Fungi</taxon>
        <taxon>Dikarya</taxon>
        <taxon>Ascomycota</taxon>
        <taxon>Pezizomycotina</taxon>
        <taxon>Eurotiomycetes</taxon>
        <taxon>Eurotiomycetidae</taxon>
        <taxon>Eurotiales</taxon>
        <taxon>Aspergillaceae</taxon>
        <taxon>Aspergillus</taxon>
        <taxon>Aspergillus subgen. Nidulantes</taxon>
    </lineage>
</organism>
<dbReference type="SUPFAM" id="SSF51726">
    <property type="entry name" value="UROD/MetE-like"/>
    <property type="match status" value="1"/>
</dbReference>
<dbReference type="Gene3D" id="3.20.20.210">
    <property type="match status" value="1"/>
</dbReference>
<reference evidence="1 2" key="1">
    <citation type="submission" date="2024-07" db="EMBL/GenBank/DDBJ databases">
        <title>Section-level genome sequencing and comparative genomics of Aspergillus sections Usti and Cavernicolus.</title>
        <authorList>
            <consortium name="Lawrence Berkeley National Laboratory"/>
            <person name="Nybo J.L."/>
            <person name="Vesth T.C."/>
            <person name="Theobald S."/>
            <person name="Frisvad J.C."/>
            <person name="Larsen T.O."/>
            <person name="Kjaerboelling I."/>
            <person name="Rothschild-Mancinelli K."/>
            <person name="Lyhne E.K."/>
            <person name="Kogle M.E."/>
            <person name="Barry K."/>
            <person name="Clum A."/>
            <person name="Na H."/>
            <person name="Ledsgaard L."/>
            <person name="Lin J."/>
            <person name="Lipzen A."/>
            <person name="Kuo A."/>
            <person name="Riley R."/>
            <person name="Mondo S."/>
            <person name="Labutti K."/>
            <person name="Haridas S."/>
            <person name="Pangalinan J."/>
            <person name="Salamov A.A."/>
            <person name="Simmons B.A."/>
            <person name="Magnuson J.K."/>
            <person name="Chen J."/>
            <person name="Drula E."/>
            <person name="Henrissat B."/>
            <person name="Wiebenga A."/>
            <person name="Lubbers R.J."/>
            <person name="Gomes A.C."/>
            <person name="Makela M.R."/>
            <person name="Stajich J."/>
            <person name="Grigoriev I.V."/>
            <person name="Mortensen U.H."/>
            <person name="De Vries R.P."/>
            <person name="Baker S.E."/>
            <person name="Andersen M.R."/>
        </authorList>
    </citation>
    <scope>NUCLEOTIDE SEQUENCE [LARGE SCALE GENOMIC DNA]</scope>
    <source>
        <strain evidence="1 2">CBS 209.92</strain>
    </source>
</reference>
<evidence type="ECO:0000313" key="1">
    <source>
        <dbReference type="EMBL" id="KAL2783875.1"/>
    </source>
</evidence>
<dbReference type="InterPro" id="IPR038071">
    <property type="entry name" value="UROD/MetE-like_sf"/>
</dbReference>
<dbReference type="Proteomes" id="UP001610563">
    <property type="component" value="Unassembled WGS sequence"/>
</dbReference>
<gene>
    <name evidence="1" type="ORF">BJX66DRAFT_349044</name>
</gene>
<sequence>MPAPPPTVSGVHLVGSVPLSSTDAVFKKLTSTLPSRLHSIPDGETGSRLNFIVWERSRFPPKTLKYANGGINLPTGHSGEFSQDDVKPTDYGTAAVESYRAFCEQREKEVIPAGVRFQVSLPLPWAVVAGHVRSEFHAVLEPLYSKRLADALATILENIPVADLAIQLDLARETLALEYERGRLSEEFRPHFADSEGILQGMLARIQRFASLIPNNVPLGFHFCYGDRDHKHYVEPEDLGVAVGFVNAIRGALKRRISWVHIPVPKDRDDAAYSEPLRRLELGVGSPDEMKLYLGLVHANDEEGTRKRIEAALSFVKGFGVATECGLGRTPVEELDSILSISREVSGPVH</sequence>
<proteinExistence type="predicted"/>